<dbReference type="Pfam" id="PF07386">
    <property type="entry name" value="DUF1499"/>
    <property type="match status" value="1"/>
</dbReference>
<feature type="transmembrane region" description="Helical" evidence="1">
    <location>
        <begin position="7"/>
        <end position="30"/>
    </location>
</feature>
<evidence type="ECO:0000313" key="2">
    <source>
        <dbReference type="EMBL" id="MDQ7250085.1"/>
    </source>
</evidence>
<keyword evidence="3" id="KW-1185">Reference proteome</keyword>
<evidence type="ECO:0000313" key="3">
    <source>
        <dbReference type="Proteomes" id="UP001230156"/>
    </source>
</evidence>
<dbReference type="EMBL" id="JAUYVI010000006">
    <property type="protein sequence ID" value="MDQ7250085.1"/>
    <property type="molecule type" value="Genomic_DNA"/>
</dbReference>
<keyword evidence="1" id="KW-1133">Transmembrane helix</keyword>
<name>A0ABU0YQT4_9PROT</name>
<reference evidence="3" key="1">
    <citation type="submission" date="2023-08" db="EMBL/GenBank/DDBJ databases">
        <title>Rhodospirillaceae gen. nov., a novel taxon isolated from the Yangtze River Yuezi River estuary sludge.</title>
        <authorList>
            <person name="Ruan L."/>
        </authorList>
    </citation>
    <scope>NUCLEOTIDE SEQUENCE [LARGE SCALE GENOMIC DNA]</scope>
    <source>
        <strain evidence="3">R-7</strain>
    </source>
</reference>
<protein>
    <submittedName>
        <fullName evidence="2">DUF1499 domain-containing protein</fullName>
    </submittedName>
</protein>
<keyword evidence="1" id="KW-0812">Transmembrane</keyword>
<keyword evidence="1" id="KW-0472">Membrane</keyword>
<gene>
    <name evidence="2" type="ORF">Q8A70_20515</name>
</gene>
<accession>A0ABU0YQT4</accession>
<dbReference type="InterPro" id="IPR010865">
    <property type="entry name" value="DUF1499"/>
</dbReference>
<dbReference type="Proteomes" id="UP001230156">
    <property type="component" value="Unassembled WGS sequence"/>
</dbReference>
<organism evidence="2 3">
    <name type="scientific">Dongia sedimenti</name>
    <dbReference type="NCBI Taxonomy" id="3064282"/>
    <lineage>
        <taxon>Bacteria</taxon>
        <taxon>Pseudomonadati</taxon>
        <taxon>Pseudomonadota</taxon>
        <taxon>Alphaproteobacteria</taxon>
        <taxon>Rhodospirillales</taxon>
        <taxon>Dongiaceae</taxon>
        <taxon>Dongia</taxon>
    </lineage>
</organism>
<sequence>MKRRTRIVWNILIVLLILVAGTIATVRILVQPALTDFVDFAELKRSPTRNDALACPPGLCTAKVDLTIAPVAMSAAALAAKIKALPDTEPRTIIVGENDAEFRYVLVQRSALFNFPDTINIAIQPLDASHAALAIYSRSRYGKGDLGVNMKRLQRWLELLGVGVLG</sequence>
<comment type="caution">
    <text evidence="2">The sequence shown here is derived from an EMBL/GenBank/DDBJ whole genome shotgun (WGS) entry which is preliminary data.</text>
</comment>
<dbReference type="RefSeq" id="WP_379958878.1">
    <property type="nucleotide sequence ID" value="NZ_JAUYVI010000006.1"/>
</dbReference>
<evidence type="ECO:0000256" key="1">
    <source>
        <dbReference type="SAM" id="Phobius"/>
    </source>
</evidence>
<proteinExistence type="predicted"/>